<dbReference type="SUPFAM" id="SSF47413">
    <property type="entry name" value="lambda repressor-like DNA-binding domains"/>
    <property type="match status" value="1"/>
</dbReference>
<dbReference type="CDD" id="cd06267">
    <property type="entry name" value="PBP1_LacI_sugar_binding-like"/>
    <property type="match status" value="1"/>
</dbReference>
<dbReference type="Pfam" id="PF13377">
    <property type="entry name" value="Peripla_BP_3"/>
    <property type="match status" value="1"/>
</dbReference>
<keyword evidence="2 6" id="KW-0238">DNA-binding</keyword>
<dbReference type="InterPro" id="IPR046335">
    <property type="entry name" value="LacI/GalR-like_sensor"/>
</dbReference>
<feature type="domain" description="HTH lacI-type" evidence="5">
    <location>
        <begin position="52"/>
        <end position="108"/>
    </location>
</feature>
<dbReference type="Gene3D" id="3.40.50.2300">
    <property type="match status" value="2"/>
</dbReference>
<dbReference type="Proteomes" id="UP000664781">
    <property type="component" value="Unassembled WGS sequence"/>
</dbReference>
<keyword evidence="7" id="KW-1185">Reference proteome</keyword>
<dbReference type="Gene3D" id="1.10.260.40">
    <property type="entry name" value="lambda repressor-like DNA-binding domains"/>
    <property type="match status" value="1"/>
</dbReference>
<evidence type="ECO:0000259" key="5">
    <source>
        <dbReference type="PROSITE" id="PS50932"/>
    </source>
</evidence>
<name>A0A939FP29_9ACTN</name>
<dbReference type="GO" id="GO:0000976">
    <property type="term" value="F:transcription cis-regulatory region binding"/>
    <property type="evidence" value="ECO:0007669"/>
    <property type="project" value="TreeGrafter"/>
</dbReference>
<accession>A0A939FP29</accession>
<protein>
    <submittedName>
        <fullName evidence="6">LacI family DNA-binding transcriptional regulator</fullName>
    </submittedName>
</protein>
<dbReference type="AlphaFoldDB" id="A0A939FP29"/>
<keyword evidence="3" id="KW-0804">Transcription</keyword>
<dbReference type="SUPFAM" id="SSF53822">
    <property type="entry name" value="Periplasmic binding protein-like I"/>
    <property type="match status" value="1"/>
</dbReference>
<dbReference type="PANTHER" id="PTHR30146">
    <property type="entry name" value="LACI-RELATED TRANSCRIPTIONAL REPRESSOR"/>
    <property type="match status" value="1"/>
</dbReference>
<keyword evidence="1" id="KW-0805">Transcription regulation</keyword>
<gene>
    <name evidence="6" type="ORF">J1792_11430</name>
</gene>
<evidence type="ECO:0000313" key="7">
    <source>
        <dbReference type="Proteomes" id="UP000664781"/>
    </source>
</evidence>
<dbReference type="GO" id="GO:0003700">
    <property type="term" value="F:DNA-binding transcription factor activity"/>
    <property type="evidence" value="ECO:0007669"/>
    <property type="project" value="TreeGrafter"/>
</dbReference>
<evidence type="ECO:0000256" key="2">
    <source>
        <dbReference type="ARBA" id="ARBA00023125"/>
    </source>
</evidence>
<dbReference type="SMART" id="SM00354">
    <property type="entry name" value="HTH_LACI"/>
    <property type="match status" value="1"/>
</dbReference>
<dbReference type="Pfam" id="PF00356">
    <property type="entry name" value="LacI"/>
    <property type="match status" value="1"/>
</dbReference>
<reference evidence="6" key="1">
    <citation type="submission" date="2021-03" db="EMBL/GenBank/DDBJ databases">
        <title>Streptomyces strains.</title>
        <authorList>
            <person name="Lund M.B."/>
            <person name="Toerring T."/>
        </authorList>
    </citation>
    <scope>NUCLEOTIDE SEQUENCE</scope>
    <source>
        <strain evidence="6">JCM 4242</strain>
    </source>
</reference>
<dbReference type="InterPro" id="IPR000843">
    <property type="entry name" value="HTH_LacI"/>
</dbReference>
<evidence type="ECO:0000256" key="1">
    <source>
        <dbReference type="ARBA" id="ARBA00023015"/>
    </source>
</evidence>
<dbReference type="EMBL" id="JAFMOF010000002">
    <property type="protein sequence ID" value="MBO0653380.1"/>
    <property type="molecule type" value="Genomic_DNA"/>
</dbReference>
<evidence type="ECO:0000256" key="4">
    <source>
        <dbReference type="SAM" id="MobiDB-lite"/>
    </source>
</evidence>
<sequence length="401" mass="41125">MTAARGSTRAVLQAAERGVAAVAEDKRGGGDDTGAGTRWPTVRGRHAAAARATSRDVARAAGVSQATVSLVMGGKWRGRVSEPTAESVRAAARELGYRPNLAARNLRLGRTRTALLVVPALTNEFFAGVYTGAARVAAEHGVGVVLYPSPEGTGPARDPFASARATLDGVIASSMAADALSDLREGGLPLVMLDSDPDRTEAVATVNLDIADGMRQVTEHLLALGHRHVAHLAADVDSWTFRVRARALADAVGATAGAAVVRTEPAALTVAAGLRAAERALTGPGPRPTALICDDDVLAAGACKAARRLGLRVPEDVSVTGFDDLSLATAVEPELTTVRLPAEAVGAAGMRALVAVLDGEPATTTTVPVELVTRGTSGPYDAARPGGRETRRGARREASVG</sequence>
<organism evidence="6 7">
    <name type="scientific">Streptomyces triculaminicus</name>
    <dbReference type="NCBI Taxonomy" id="2816232"/>
    <lineage>
        <taxon>Bacteria</taxon>
        <taxon>Bacillati</taxon>
        <taxon>Actinomycetota</taxon>
        <taxon>Actinomycetes</taxon>
        <taxon>Kitasatosporales</taxon>
        <taxon>Streptomycetaceae</taxon>
        <taxon>Streptomyces</taxon>
    </lineage>
</organism>
<dbReference type="PANTHER" id="PTHR30146:SF138">
    <property type="entry name" value="TRANSCRIPTIONAL REGULATORY PROTEIN"/>
    <property type="match status" value="1"/>
</dbReference>
<dbReference type="InterPro" id="IPR010982">
    <property type="entry name" value="Lambda_DNA-bd_dom_sf"/>
</dbReference>
<evidence type="ECO:0000256" key="3">
    <source>
        <dbReference type="ARBA" id="ARBA00023163"/>
    </source>
</evidence>
<feature type="region of interest" description="Disordered" evidence="4">
    <location>
        <begin position="374"/>
        <end position="401"/>
    </location>
</feature>
<comment type="caution">
    <text evidence="6">The sequence shown here is derived from an EMBL/GenBank/DDBJ whole genome shotgun (WGS) entry which is preliminary data.</text>
</comment>
<evidence type="ECO:0000313" key="6">
    <source>
        <dbReference type="EMBL" id="MBO0653380.1"/>
    </source>
</evidence>
<dbReference type="InterPro" id="IPR028082">
    <property type="entry name" value="Peripla_BP_I"/>
</dbReference>
<dbReference type="PROSITE" id="PS50932">
    <property type="entry name" value="HTH_LACI_2"/>
    <property type="match status" value="1"/>
</dbReference>
<dbReference type="CDD" id="cd01392">
    <property type="entry name" value="HTH_LacI"/>
    <property type="match status" value="1"/>
</dbReference>
<proteinExistence type="predicted"/>
<feature type="compositionally biased region" description="Basic and acidic residues" evidence="4">
    <location>
        <begin position="386"/>
        <end position="401"/>
    </location>
</feature>